<feature type="domain" description="POPLD" evidence="5">
    <location>
        <begin position="493"/>
        <end position="589"/>
    </location>
</feature>
<evidence type="ECO:0000256" key="1">
    <source>
        <dbReference type="ARBA" id="ARBA00004123"/>
    </source>
</evidence>
<feature type="domain" description="Pop1 N-terminal" evidence="4">
    <location>
        <begin position="38"/>
        <end position="257"/>
    </location>
</feature>
<keyword evidence="2" id="KW-0819">tRNA processing</keyword>
<dbReference type="AlphaFoldDB" id="A0A9W4TSM8"/>
<dbReference type="OrthoDB" id="442863at2759"/>
<protein>
    <submittedName>
        <fullName evidence="6">Uncharacterized protein</fullName>
    </submittedName>
</protein>
<evidence type="ECO:0000256" key="2">
    <source>
        <dbReference type="ARBA" id="ARBA00022694"/>
    </source>
</evidence>
<keyword evidence="7" id="KW-1185">Reference proteome</keyword>
<dbReference type="Proteomes" id="UP001152885">
    <property type="component" value="Unassembled WGS sequence"/>
</dbReference>
<dbReference type="EMBL" id="CANTUO010000001">
    <property type="protein sequence ID" value="CAI5756145.1"/>
    <property type="molecule type" value="Genomic_DNA"/>
</dbReference>
<dbReference type="GO" id="GO:0005655">
    <property type="term" value="C:nucleolar ribonuclease P complex"/>
    <property type="evidence" value="ECO:0007669"/>
    <property type="project" value="InterPro"/>
</dbReference>
<comment type="subcellular location">
    <subcellularLocation>
        <location evidence="1">Nucleus</location>
    </subcellularLocation>
</comment>
<organism evidence="6 7">
    <name type="scientific">Candida verbasci</name>
    <dbReference type="NCBI Taxonomy" id="1227364"/>
    <lineage>
        <taxon>Eukaryota</taxon>
        <taxon>Fungi</taxon>
        <taxon>Dikarya</taxon>
        <taxon>Ascomycota</taxon>
        <taxon>Saccharomycotina</taxon>
        <taxon>Pichiomycetes</taxon>
        <taxon>Debaryomycetaceae</taxon>
        <taxon>Candida/Lodderomyces clade</taxon>
        <taxon>Candida</taxon>
    </lineage>
</organism>
<dbReference type="Pfam" id="PF08170">
    <property type="entry name" value="POPLD"/>
    <property type="match status" value="1"/>
</dbReference>
<evidence type="ECO:0000259" key="5">
    <source>
        <dbReference type="Pfam" id="PF08170"/>
    </source>
</evidence>
<evidence type="ECO:0000259" key="4">
    <source>
        <dbReference type="Pfam" id="PF06978"/>
    </source>
</evidence>
<dbReference type="PANTHER" id="PTHR22731">
    <property type="entry name" value="RIBONUCLEASES P/MRP PROTEIN SUBUNIT POP1"/>
    <property type="match status" value="1"/>
</dbReference>
<dbReference type="GO" id="GO:0000172">
    <property type="term" value="C:ribonuclease MRP complex"/>
    <property type="evidence" value="ECO:0007669"/>
    <property type="project" value="InterPro"/>
</dbReference>
<dbReference type="InterPro" id="IPR012590">
    <property type="entry name" value="POPLD_dom"/>
</dbReference>
<evidence type="ECO:0000313" key="6">
    <source>
        <dbReference type="EMBL" id="CAI5756145.1"/>
    </source>
</evidence>
<sequence>MNSNNKKKSKLYNSRIIKTQINDKAFDKLDKKLSISQFLSSRKFEIQSFESSQLKSKNASSTRIFQSLPRSLRRRAASHDIKRIPKRMRNKALREMNPATTTKSIGKKIPHGRQLYKLFKMKRVLKIASKLKQMKYEVPFDSTINIRKQYKALNDYLKIIQFEKPPLLNNVNGSKDQTGTNRLSLKPTGNIKYSKRQNKFVWLPTHIWHAKRFKMMKNYNYQIPFKPTQKCFKLMNRQNKFKAVCFDTSYYPTMILEFKEQNQNQNQNQIENILKQLLNSKNIPKTLISGKKTYNDWIYFDSKPIVKGLIFVCNTRILIRMFPSVYPTLFEKLKNLIQDVGIIYDCRYSLGSIELSGPLSLKYLSKVFYFHELSPNIRNLWSNFIQLKDNNLIPIGTTFSFNLKDPRIYRKPSNFPFNSNKDLYDLIIDLQNKSTVESQVIDNLFTIEGRTKSYENQLSLKQLGKYFDTPQKKASDVSHSEIPIILTKINTAKWCFILPWHWVLPFWHQLNKIPGLKPGGLKQIKQFQFESNLPSFPQDYPWLKDGWIHNDLVGEATYEKDSKLPKSQVTLQDSENKNKQVFNAYKCDWNTLRNMIFLKNQNLNDTEILCKIEEFKLEINDINDPVIEKFNEFNQFHEQFYNNQYQIEPIDRIIYTKLPVFQILINLVNDGAFEDNARIYSEPNNSHFECIGFVTTGGLNLNVEVSANQNIIWQISN</sequence>
<reference evidence="6" key="1">
    <citation type="submission" date="2022-12" db="EMBL/GenBank/DDBJ databases">
        <authorList>
            <person name="Brejova B."/>
        </authorList>
    </citation>
    <scope>NUCLEOTIDE SEQUENCE</scope>
</reference>
<evidence type="ECO:0000313" key="7">
    <source>
        <dbReference type="Proteomes" id="UP001152885"/>
    </source>
</evidence>
<name>A0A9W4TSM8_9ASCO</name>
<proteinExistence type="predicted"/>
<dbReference type="Pfam" id="PF06978">
    <property type="entry name" value="POP1_N"/>
    <property type="match status" value="1"/>
</dbReference>
<dbReference type="InterPro" id="IPR039182">
    <property type="entry name" value="Pop1"/>
</dbReference>
<dbReference type="GO" id="GO:0001682">
    <property type="term" value="P:tRNA 5'-leader removal"/>
    <property type="evidence" value="ECO:0007669"/>
    <property type="project" value="InterPro"/>
</dbReference>
<comment type="caution">
    <text evidence="6">The sequence shown here is derived from an EMBL/GenBank/DDBJ whole genome shotgun (WGS) entry which is preliminary data.</text>
</comment>
<gene>
    <name evidence="6" type="ORF">CANVERA_P0663</name>
</gene>
<keyword evidence="3" id="KW-0539">Nucleus</keyword>
<dbReference type="PANTHER" id="PTHR22731:SF3">
    <property type="entry name" value="RIBONUCLEASES P_MRP PROTEIN SUBUNIT POP1"/>
    <property type="match status" value="1"/>
</dbReference>
<dbReference type="InterPro" id="IPR009723">
    <property type="entry name" value="Pop1_N"/>
</dbReference>
<accession>A0A9W4TSM8</accession>
<evidence type="ECO:0000256" key="3">
    <source>
        <dbReference type="ARBA" id="ARBA00023242"/>
    </source>
</evidence>